<dbReference type="GO" id="GO:0006574">
    <property type="term" value="P:L-valine catabolic process"/>
    <property type="evidence" value="ECO:0007669"/>
    <property type="project" value="UniProtKB-UniRule"/>
</dbReference>
<sequence length="70" mass="7476">MASPASGDSDQVLVEANGSTRTLVLNRPKQLNALSSAMVTGLLKCFISYEEETTVKLLIVKVINTPSVPK</sequence>
<evidence type="ECO:0000256" key="1">
    <source>
        <dbReference type="ARBA" id="ARBA00001709"/>
    </source>
</evidence>
<comment type="pathway">
    <text evidence="4">Amino-acid degradation; L-valine degradation.</text>
</comment>
<protein>
    <recommendedName>
        <fullName evidence="2 4">3-hydroxyisobutyryl-CoA hydrolase</fullName>
        <shortName evidence="4">HIB-CoA hydrolase</shortName>
        <shortName evidence="4">HIBYL-CoA-H</shortName>
        <ecNumber evidence="2 4">3.1.2.4</ecNumber>
    </recommendedName>
    <alternativeName>
        <fullName evidence="4">3-hydroxyisobutyryl-coenzyme A hydrolase</fullName>
    </alternativeName>
</protein>
<evidence type="ECO:0000313" key="6">
    <source>
        <dbReference type="EnsemblPlants" id="AET1Gv20496100.14"/>
    </source>
</evidence>
<reference evidence="7" key="2">
    <citation type="journal article" date="2017" name="Nat. Plants">
        <title>The Aegilops tauschii genome reveals multiple impacts of transposons.</title>
        <authorList>
            <person name="Zhao G."/>
            <person name="Zou C."/>
            <person name="Li K."/>
            <person name="Wang K."/>
            <person name="Li T."/>
            <person name="Gao L."/>
            <person name="Zhang X."/>
            <person name="Wang H."/>
            <person name="Yang Z."/>
            <person name="Liu X."/>
            <person name="Jiang W."/>
            <person name="Mao L."/>
            <person name="Kong X."/>
            <person name="Jiao Y."/>
            <person name="Jia J."/>
        </authorList>
    </citation>
    <scope>NUCLEOTIDE SEQUENCE [LARGE SCALE GENOMIC DNA]</scope>
    <source>
        <strain evidence="7">cv. AL8/78</strain>
    </source>
</reference>
<dbReference type="Gene3D" id="3.30.300.220">
    <property type="match status" value="1"/>
</dbReference>
<evidence type="ECO:0000256" key="4">
    <source>
        <dbReference type="RuleBase" id="RU369070"/>
    </source>
</evidence>
<evidence type="ECO:0000256" key="2">
    <source>
        <dbReference type="ARBA" id="ARBA00011915"/>
    </source>
</evidence>
<evidence type="ECO:0000313" key="7">
    <source>
        <dbReference type="Proteomes" id="UP000015105"/>
    </source>
</evidence>
<dbReference type="EC" id="3.1.2.4" evidence="2 4"/>
<comment type="similarity">
    <text evidence="4">Belongs to the enoyl-CoA hydratase/isomerase family.</text>
</comment>
<keyword evidence="7" id="KW-1185">Reference proteome</keyword>
<organism evidence="6 7">
    <name type="scientific">Aegilops tauschii subsp. strangulata</name>
    <name type="common">Goatgrass</name>
    <dbReference type="NCBI Taxonomy" id="200361"/>
    <lineage>
        <taxon>Eukaryota</taxon>
        <taxon>Viridiplantae</taxon>
        <taxon>Streptophyta</taxon>
        <taxon>Embryophyta</taxon>
        <taxon>Tracheophyta</taxon>
        <taxon>Spermatophyta</taxon>
        <taxon>Magnoliopsida</taxon>
        <taxon>Liliopsida</taxon>
        <taxon>Poales</taxon>
        <taxon>Poaceae</taxon>
        <taxon>BOP clade</taxon>
        <taxon>Pooideae</taxon>
        <taxon>Triticodae</taxon>
        <taxon>Triticeae</taxon>
        <taxon>Triticinae</taxon>
        <taxon>Aegilops</taxon>
    </lineage>
</organism>
<evidence type="ECO:0000259" key="5">
    <source>
        <dbReference type="Pfam" id="PF16113"/>
    </source>
</evidence>
<proteinExistence type="inferred from homology"/>
<reference evidence="6" key="3">
    <citation type="journal article" date="2017" name="Nature">
        <title>Genome sequence of the progenitor of the wheat D genome Aegilops tauschii.</title>
        <authorList>
            <person name="Luo M.C."/>
            <person name="Gu Y.Q."/>
            <person name="Puiu D."/>
            <person name="Wang H."/>
            <person name="Twardziok S.O."/>
            <person name="Deal K.R."/>
            <person name="Huo N."/>
            <person name="Zhu T."/>
            <person name="Wang L."/>
            <person name="Wang Y."/>
            <person name="McGuire P.E."/>
            <person name="Liu S."/>
            <person name="Long H."/>
            <person name="Ramasamy R.K."/>
            <person name="Rodriguez J.C."/>
            <person name="Van S.L."/>
            <person name="Yuan L."/>
            <person name="Wang Z."/>
            <person name="Xia Z."/>
            <person name="Xiao L."/>
            <person name="Anderson O.D."/>
            <person name="Ouyang S."/>
            <person name="Liang Y."/>
            <person name="Zimin A.V."/>
            <person name="Pertea G."/>
            <person name="Qi P."/>
            <person name="Bennetzen J.L."/>
            <person name="Dai X."/>
            <person name="Dawson M.W."/>
            <person name="Muller H.G."/>
            <person name="Kugler K."/>
            <person name="Rivarola-Duarte L."/>
            <person name="Spannagl M."/>
            <person name="Mayer K.F.X."/>
            <person name="Lu F.H."/>
            <person name="Bevan M.W."/>
            <person name="Leroy P."/>
            <person name="Li P."/>
            <person name="You F.M."/>
            <person name="Sun Q."/>
            <person name="Liu Z."/>
            <person name="Lyons E."/>
            <person name="Wicker T."/>
            <person name="Salzberg S.L."/>
            <person name="Devos K.M."/>
            <person name="Dvorak J."/>
        </authorList>
    </citation>
    <scope>NUCLEOTIDE SEQUENCE [LARGE SCALE GENOMIC DNA]</scope>
    <source>
        <strain evidence="6">cv. AL8/78</strain>
    </source>
</reference>
<dbReference type="SUPFAM" id="SSF52096">
    <property type="entry name" value="ClpP/crotonase"/>
    <property type="match status" value="1"/>
</dbReference>
<dbReference type="PANTHER" id="PTHR43176:SF3">
    <property type="entry name" value="3-HYDROXYISOBUTYRYL-COA HYDROLASE, MITOCHONDRIAL"/>
    <property type="match status" value="1"/>
</dbReference>
<dbReference type="InterPro" id="IPR045004">
    <property type="entry name" value="ECH_dom"/>
</dbReference>
<comment type="catalytic activity">
    <reaction evidence="1 4">
        <text>3-hydroxy-2-methylpropanoyl-CoA + H2O = 3-hydroxy-2-methylpropanoate + CoA + H(+)</text>
        <dbReference type="Rhea" id="RHEA:20888"/>
        <dbReference type="ChEBI" id="CHEBI:11805"/>
        <dbReference type="ChEBI" id="CHEBI:15377"/>
        <dbReference type="ChEBI" id="CHEBI:15378"/>
        <dbReference type="ChEBI" id="CHEBI:57287"/>
        <dbReference type="ChEBI" id="CHEBI:57340"/>
        <dbReference type="EC" id="3.1.2.4"/>
    </reaction>
</comment>
<keyword evidence="3 4" id="KW-0378">Hydrolase</keyword>
<dbReference type="EnsemblPlants" id="AET1Gv20496100.14">
    <property type="protein sequence ID" value="AET1Gv20496100.14"/>
    <property type="gene ID" value="AET1Gv20496100"/>
</dbReference>
<dbReference type="Proteomes" id="UP000015105">
    <property type="component" value="Chromosome 1D"/>
</dbReference>
<dbReference type="PANTHER" id="PTHR43176">
    <property type="entry name" value="3-HYDROXYISOBUTYRYL-COA HYDROLASE-RELATED"/>
    <property type="match status" value="1"/>
</dbReference>
<reference evidence="7" key="1">
    <citation type="journal article" date="2014" name="Science">
        <title>Ancient hybridizations among the ancestral genomes of bread wheat.</title>
        <authorList>
            <consortium name="International Wheat Genome Sequencing Consortium,"/>
            <person name="Marcussen T."/>
            <person name="Sandve S.R."/>
            <person name="Heier L."/>
            <person name="Spannagl M."/>
            <person name="Pfeifer M."/>
            <person name="Jakobsen K.S."/>
            <person name="Wulff B.B."/>
            <person name="Steuernagel B."/>
            <person name="Mayer K.F."/>
            <person name="Olsen O.A."/>
        </authorList>
    </citation>
    <scope>NUCLEOTIDE SEQUENCE [LARGE SCALE GENOMIC DNA]</scope>
    <source>
        <strain evidence="7">cv. AL8/78</strain>
    </source>
</reference>
<name>A0A452YPW5_AEGTS</name>
<dbReference type="InterPro" id="IPR032259">
    <property type="entry name" value="HIBYL-CoA-H"/>
</dbReference>
<reference evidence="6" key="5">
    <citation type="journal article" date="2021" name="G3 (Bethesda)">
        <title>Aegilops tauschii genome assembly Aet v5.0 features greater sequence contiguity and improved annotation.</title>
        <authorList>
            <person name="Wang L."/>
            <person name="Zhu T."/>
            <person name="Rodriguez J.C."/>
            <person name="Deal K.R."/>
            <person name="Dubcovsky J."/>
            <person name="McGuire P.E."/>
            <person name="Lux T."/>
            <person name="Spannagl M."/>
            <person name="Mayer K.F.X."/>
            <person name="Baldrich P."/>
            <person name="Meyers B.C."/>
            <person name="Huo N."/>
            <person name="Gu Y.Q."/>
            <person name="Zhou H."/>
            <person name="Devos K.M."/>
            <person name="Bennetzen J.L."/>
            <person name="Unver T."/>
            <person name="Budak H."/>
            <person name="Gulick P.J."/>
            <person name="Galiba G."/>
            <person name="Kalapos B."/>
            <person name="Nelson D.R."/>
            <person name="Li P."/>
            <person name="You F.M."/>
            <person name="Luo M.C."/>
            <person name="Dvorak J."/>
        </authorList>
    </citation>
    <scope>NUCLEOTIDE SEQUENCE [LARGE SCALE GENOMIC DNA]</scope>
    <source>
        <strain evidence="6">cv. AL8/78</strain>
    </source>
</reference>
<dbReference type="GO" id="GO:0003860">
    <property type="term" value="F:3-hydroxyisobutyryl-CoA hydrolase activity"/>
    <property type="evidence" value="ECO:0007669"/>
    <property type="project" value="UniProtKB-UniRule"/>
</dbReference>
<comment type="function">
    <text evidence="4">Hydrolyzes 3-hydroxyisobutyryl-CoA (HIBYL-CoA), a saline catabolite. Has high activity toward isobutyryl-CoA. Could be an isobutyryl-CoA dehydrogenase that functions in valine catabolism.</text>
</comment>
<accession>A0A452YPW5</accession>
<reference evidence="6" key="4">
    <citation type="submission" date="2019-03" db="UniProtKB">
        <authorList>
            <consortium name="EnsemblPlants"/>
        </authorList>
    </citation>
    <scope>IDENTIFICATION</scope>
</reference>
<feature type="domain" description="Enoyl-CoA hydratase/isomerase" evidence="5">
    <location>
        <begin position="21"/>
        <end position="61"/>
    </location>
</feature>
<dbReference type="AlphaFoldDB" id="A0A452YPW5"/>
<evidence type="ECO:0000256" key="3">
    <source>
        <dbReference type="ARBA" id="ARBA00022801"/>
    </source>
</evidence>
<dbReference type="Gramene" id="AET1Gv20496100.14">
    <property type="protein sequence ID" value="AET1Gv20496100.14"/>
    <property type="gene ID" value="AET1Gv20496100"/>
</dbReference>
<dbReference type="InterPro" id="IPR029045">
    <property type="entry name" value="ClpP/crotonase-like_dom_sf"/>
</dbReference>
<dbReference type="Pfam" id="PF16113">
    <property type="entry name" value="ECH_2"/>
    <property type="match status" value="1"/>
</dbReference>